<reference evidence="2 3" key="1">
    <citation type="journal article" date="2014" name="Nat. Genet.">
        <title>Genome sequence of the hot pepper provides insights into the evolution of pungency in Capsicum species.</title>
        <authorList>
            <person name="Kim S."/>
            <person name="Park M."/>
            <person name="Yeom S.I."/>
            <person name="Kim Y.M."/>
            <person name="Lee J.M."/>
            <person name="Lee H.A."/>
            <person name="Seo E."/>
            <person name="Choi J."/>
            <person name="Cheong K."/>
            <person name="Kim K.T."/>
            <person name="Jung K."/>
            <person name="Lee G.W."/>
            <person name="Oh S.K."/>
            <person name="Bae C."/>
            <person name="Kim S.B."/>
            <person name="Lee H.Y."/>
            <person name="Kim S.Y."/>
            <person name="Kim M.S."/>
            <person name="Kang B.C."/>
            <person name="Jo Y.D."/>
            <person name="Yang H.B."/>
            <person name="Jeong H.J."/>
            <person name="Kang W.H."/>
            <person name="Kwon J.K."/>
            <person name="Shin C."/>
            <person name="Lim J.Y."/>
            <person name="Park J.H."/>
            <person name="Huh J.H."/>
            <person name="Kim J.S."/>
            <person name="Kim B.D."/>
            <person name="Cohen O."/>
            <person name="Paran I."/>
            <person name="Suh M.C."/>
            <person name="Lee S.B."/>
            <person name="Kim Y.K."/>
            <person name="Shin Y."/>
            <person name="Noh S.J."/>
            <person name="Park J."/>
            <person name="Seo Y.S."/>
            <person name="Kwon S.Y."/>
            <person name="Kim H.A."/>
            <person name="Park J.M."/>
            <person name="Kim H.J."/>
            <person name="Choi S.B."/>
            <person name="Bosland P.W."/>
            <person name="Reeves G."/>
            <person name="Jo S.H."/>
            <person name="Lee B.W."/>
            <person name="Cho H.T."/>
            <person name="Choi H.S."/>
            <person name="Lee M.S."/>
            <person name="Yu Y."/>
            <person name="Do Choi Y."/>
            <person name="Park B.S."/>
            <person name="van Deynze A."/>
            <person name="Ashrafi H."/>
            <person name="Hill T."/>
            <person name="Kim W.T."/>
            <person name="Pai H.S."/>
            <person name="Ahn H.K."/>
            <person name="Yeam I."/>
            <person name="Giovannoni J.J."/>
            <person name="Rose J.K."/>
            <person name="Sorensen I."/>
            <person name="Lee S.J."/>
            <person name="Kim R.W."/>
            <person name="Choi I.Y."/>
            <person name="Choi B.S."/>
            <person name="Lim J.S."/>
            <person name="Lee Y.H."/>
            <person name="Choi D."/>
        </authorList>
    </citation>
    <scope>NUCLEOTIDE SEQUENCE [LARGE SCALE GENOMIC DNA]</scope>
    <source>
        <strain evidence="3">cv. CM334</strain>
    </source>
</reference>
<keyword evidence="1" id="KW-0175">Coiled coil</keyword>
<comment type="caution">
    <text evidence="2">The sequence shown here is derived from an EMBL/GenBank/DDBJ whole genome shotgun (WGS) entry which is preliminary data.</text>
</comment>
<evidence type="ECO:0000256" key="1">
    <source>
        <dbReference type="SAM" id="Coils"/>
    </source>
</evidence>
<dbReference type="Gramene" id="PHT63845">
    <property type="protein sequence ID" value="PHT63845"/>
    <property type="gene ID" value="T459_32374"/>
</dbReference>
<evidence type="ECO:0000313" key="3">
    <source>
        <dbReference type="Proteomes" id="UP000222542"/>
    </source>
</evidence>
<sequence>MDISVMSFSVSLDQGRGCEWGTRNGYSSLFAHKKNLLNPYFWKMIREISTFKQDVISYFEALDNNPDIDRNETLRQFIKSHGYSELFQKAYLIPICASIWIYPLAGVLDFSAHHILSFFRDHRLLQLFGLPQLLTLRWRSHINKEELQKRGCQIRIGCEVNSVTTNQEGCTIASNDGAKEVFDGCIMAAHAPNTLKMLGEEATSDETRILGAFQYVYRDIANAVYLPLRKVTYVMDYCDLGLLNLGDPKLPYLVTLDPPHAPEHTLLKWTTRHPVPSAAASKASCELHQIQGKRRIWFSGAYQGYGFHENGLKAGVVAAYGMLRRNCSILDNPKQMVPTWPETGARLLVTSFFKNFIQTGCIIFMEEGGTVFTFQGTDRKCSLKVSLRIHTTQFYWRVATQADIGLADAFIHGDFSFVDKNEGLINRITIYLANTDPKAYVKTSSKKSGWWTPMLLTTALSAAKYFICHVSNQNTLTQARHNISHHYDMCEDEDLKDAQLRKINVLIGKAKISKEHHILEIGCGWGSFAVEVVKQTGCRYTGITLSEQQLKYAQLRVEQAGFQIEAEEIEQKKNREEEDVLEE</sequence>
<proteinExistence type="predicted"/>
<dbReference type="SUPFAM" id="SSF53335">
    <property type="entry name" value="S-adenosyl-L-methionine-dependent methyltransferases"/>
    <property type="match status" value="1"/>
</dbReference>
<feature type="coiled-coil region" evidence="1">
    <location>
        <begin position="552"/>
        <end position="579"/>
    </location>
</feature>
<dbReference type="InterPro" id="IPR029063">
    <property type="entry name" value="SAM-dependent_MTases_sf"/>
</dbReference>
<protein>
    <recommendedName>
        <fullName evidence="4">Cyclopropane-fatty-acyl-phospholipid synthase</fullName>
    </recommendedName>
</protein>
<dbReference type="InterPro" id="IPR026669">
    <property type="entry name" value="Arsenite_MeTrfase-like"/>
</dbReference>
<gene>
    <name evidence="2" type="ORF">T459_32374</name>
</gene>
<dbReference type="PANTHER" id="PTHR43675">
    <property type="entry name" value="ARSENITE METHYLTRANSFERASE"/>
    <property type="match status" value="1"/>
</dbReference>
<dbReference type="PANTHER" id="PTHR43675:SF31">
    <property type="entry name" value="CYCLOPROPANE-FATTY-ACYL-PHOSPHOLIPID SYNTHASE"/>
    <property type="match status" value="1"/>
</dbReference>
<evidence type="ECO:0000313" key="2">
    <source>
        <dbReference type="EMBL" id="PHT63845.1"/>
    </source>
</evidence>
<dbReference type="EMBL" id="AYRZ02000023">
    <property type="protein sequence ID" value="PHT63845.1"/>
    <property type="molecule type" value="Genomic_DNA"/>
</dbReference>
<evidence type="ECO:0008006" key="4">
    <source>
        <dbReference type="Google" id="ProtNLM"/>
    </source>
</evidence>
<organism evidence="2 3">
    <name type="scientific">Capsicum annuum</name>
    <name type="common">Capsicum pepper</name>
    <dbReference type="NCBI Taxonomy" id="4072"/>
    <lineage>
        <taxon>Eukaryota</taxon>
        <taxon>Viridiplantae</taxon>
        <taxon>Streptophyta</taxon>
        <taxon>Embryophyta</taxon>
        <taxon>Tracheophyta</taxon>
        <taxon>Spermatophyta</taxon>
        <taxon>Magnoliopsida</taxon>
        <taxon>eudicotyledons</taxon>
        <taxon>Gunneridae</taxon>
        <taxon>Pentapetalae</taxon>
        <taxon>asterids</taxon>
        <taxon>lamiids</taxon>
        <taxon>Solanales</taxon>
        <taxon>Solanaceae</taxon>
        <taxon>Solanoideae</taxon>
        <taxon>Capsiceae</taxon>
        <taxon>Capsicum</taxon>
    </lineage>
</organism>
<reference evidence="2 3" key="2">
    <citation type="journal article" date="2017" name="Genome Biol.">
        <title>New reference genome sequences of hot pepper reveal the massive evolution of plant disease-resistance genes by retroduplication.</title>
        <authorList>
            <person name="Kim S."/>
            <person name="Park J."/>
            <person name="Yeom S.I."/>
            <person name="Kim Y.M."/>
            <person name="Seo E."/>
            <person name="Kim K.T."/>
            <person name="Kim M.S."/>
            <person name="Lee J.M."/>
            <person name="Cheong K."/>
            <person name="Shin H.S."/>
            <person name="Kim S.B."/>
            <person name="Han K."/>
            <person name="Lee J."/>
            <person name="Park M."/>
            <person name="Lee H.A."/>
            <person name="Lee H.Y."/>
            <person name="Lee Y."/>
            <person name="Oh S."/>
            <person name="Lee J.H."/>
            <person name="Choi E."/>
            <person name="Choi E."/>
            <person name="Lee S.E."/>
            <person name="Jeon J."/>
            <person name="Kim H."/>
            <person name="Choi G."/>
            <person name="Song H."/>
            <person name="Lee J."/>
            <person name="Lee S.C."/>
            <person name="Kwon J.K."/>
            <person name="Lee H.Y."/>
            <person name="Koo N."/>
            <person name="Hong Y."/>
            <person name="Kim R.W."/>
            <person name="Kang W.H."/>
            <person name="Huh J.H."/>
            <person name="Kang B.C."/>
            <person name="Yang T.J."/>
            <person name="Lee Y.H."/>
            <person name="Bennetzen J.L."/>
            <person name="Choi D."/>
        </authorList>
    </citation>
    <scope>NUCLEOTIDE SEQUENCE [LARGE SCALE GENOMIC DNA]</scope>
    <source>
        <strain evidence="3">cv. CM334</strain>
    </source>
</reference>
<dbReference type="CDD" id="cd02440">
    <property type="entry name" value="AdoMet_MTases"/>
    <property type="match status" value="1"/>
</dbReference>
<dbReference type="STRING" id="4072.A0A2G2Y272"/>
<dbReference type="SUPFAM" id="SSF51905">
    <property type="entry name" value="FAD/NAD(P)-binding domain"/>
    <property type="match status" value="1"/>
</dbReference>
<dbReference type="Proteomes" id="UP000222542">
    <property type="component" value="Unassembled WGS sequence"/>
</dbReference>
<accession>A0A2G2Y272</accession>
<dbReference type="Gene3D" id="3.40.50.150">
    <property type="entry name" value="Vaccinia Virus protein VP39"/>
    <property type="match status" value="1"/>
</dbReference>
<dbReference type="Pfam" id="PF02353">
    <property type="entry name" value="CMAS"/>
    <property type="match status" value="1"/>
</dbReference>
<dbReference type="OMA" id="CASIWIY"/>
<dbReference type="InterPro" id="IPR036188">
    <property type="entry name" value="FAD/NAD-bd_sf"/>
</dbReference>
<name>A0A2G2Y272_CAPAN</name>
<dbReference type="AlphaFoldDB" id="A0A2G2Y272"/>
<keyword evidence="3" id="KW-1185">Reference proteome</keyword>